<feature type="domain" description="Clu" evidence="4">
    <location>
        <begin position="853"/>
        <end position="1147"/>
    </location>
</feature>
<gene>
    <name evidence="5" type="ORF">SO694_00151061</name>
</gene>
<sequence length="2709" mass="293670">MVLESLQIDGAESCTAPGGRRLELQARDGLRAGQRALDQACKDLEEAQEALELQRTDIPLPGDDLDGDDKDKGIGFVAAMKSRVHEREGALRLALKNLDDAEAMLERAVLRRRKEDHILALFAALGAAEATGTSWDHRATEDPPYTTANTVDLAVGLTILCSDVLADRVRVLLRIFDYDGDGFLEQAEIVAALKCASRLLGGLGFLKRPAADLELDSVALRAIAEQRVATDGLGMTLYEAQDWLVHLVANSTFLSGLFNVKFAFGELSAYQRQKIPVVRLFELGLLRPADVKYHIAQDAARYRPQLFTENKLTLHERAFARGSDDPLKSDYSRFLPKSSSRSLSKIVPLKHGHLANLTVYEHNIAFRCACLLQNAYRGAKSRGKAEHLAKVQAFQQAQIVATNDARAKVVADFQAKEAQTGLSRHTWDAKVRIFQARKRAEGHPLDRDAAVRMMQEEACEAVAKQVGKRFAEMQKERGLTADGKHAPKPGAALAPPPKDVRSLHNTMSVFASGLAKIGHRGEPLPDEKIATPRRDDAPSTDVAPAGGAAAAAPEDPGYGDAAAYKVAYESQSTKRVESMVLGSFPQGLHTTGENDYERSVRRAYGDPDPPEQELQIRLRSINQVLTSLKTDELLLELPSKRLLMKYVERALGLDHACLGSDSIENHLFGGAFGAPELDVSRATLVAYRPTFSPAFPGLGLPDVEEVVRGRKIEFFPKDLDDHFRIVHTQDVVAEALRKFLCSDFESGLLSSYVVEKHATHDSWLQRRAVEVAEAGAASARDLLDRKVRAALSAARPGTTPAMLINPTVDELMEGYDGALAKLDAAAKEARSSIAKLQNKLRIMDVTRRELGRRRGDMARCRSQILGNPPGVVVAPRDREDWTERYFAALAEAAGDSAPTRLSANVGGRLKHADALRLEELVAVCEGFLDVALRGATTILHEMHLPPAEKTIKPCHTKDADGRAVEAGRGVDGGLVYKYEAWNVRFEICVDDHGIFNGSDEYAAKAGGHHRNGAREYLRQALECEHVRAPLSCTVDYHGFRVLAVAKLDLVQVTFGEGGEVRREREELVHGTDDRGSSLHNSNRAMDHILAAMAAKLNLAKHAVKGSKDLNAKEMWASVDLRGFRMADQKTFGLLNLWRAFPSESPEETKHLAAAPRGHSIFWRMLRPEYVRSLPLPLSPDANCAVTSSTADGDEHTRRAREATRTLVTERLAALAEHLAARGPLGPQPAGPPVNVFGDVAQNDDAPLMDVGFGDGDQKLGAARNWGLDVTAELHQRGVNLRHLGLLRQRFWRRLTGGARCDFGSNVLRTSVDFRLEVGRGARLLVAGHVFHVSKEETRPFTQYECPVDETFEGLSTNDVPVFTGEVRDARNSSAVRVAILVEMVARSAKNLLRFALRRSAQLHGNCVVASVATPFAVDLLNAITGAHARADATWREELVPGVLQRFGDVAVNPVESVTVRSTLLPTLPYLVRRVCALAGVEVSHRSLAALDAAPEGFEFTPQDLSAGATDNAATSLGANSGASPAVRPIVKHGVPFLDVARGTLLAARARASRGATFGALVLSHRPPLYLPLDERPGSHLARNRGDAGHSLDGYFTQGITPGVAFASAHDASMDDVRRGEGARCCRFSPEEGGHIVCAYAARCAPQKPSEHFTMELWALVAPGGEGTARVAAMTGRGALSVRTTDDWCFTLFCGVAEIVAHGPPARIGSWNHVCGSYDGTMMRLLVNARLVAQVEVEVAQVARFDAAASAARRETLDKIDDQEKEARDMCKDATEKQATQYMRSKEGLQRIKAAAIKLVEQADFKAKMDNKAKEHGKARLGKQEALQQARANYRTELYMSNVKNIANEFRPARGRSPLTAAQSSTRPSSARRRLRRLPVARRRRRHAAGATGGSALGGTAARERDAARLFALAAERFACAVVHQPDDPRIREHYALVLCDHLDLEDADPRNRPPGGGDASPVPGPALRRAAACLDRTVAALEAHGCAETLCELLRRLPDGPLHAHRAVDVFDALLRVDPAYFANPEAHYPLTELARVPPRFGLGARDAAPRLRRAAATVYRLVLGELSLAEIYGGVDLSWARDLASDAALCALVKQAEDDEDARAIELGNLGDADGISSANGLTDADVKLVCNARRLAVTLDLTACADVTDDALEFAAKSCTSLQSLTLDGCAKLTDAALFAVAKKTPNATLLSLQGCGRVTNGGLEPLCGSCRHLMALNLSYCGGVNNATLGLVARFLRDLELFHVAFCTDISDSGARPRGTLRADFNVRTEWTRLVGRASGTRPNISRIDVDVTERETFDVRPRRPGAPVDARAGVYAFATKCFVPKLKSLDLSFCSAVSDDGVAAVAEKCTNLEYLNVAGLHRVTDSAARHVTHNLWKLRTLNLEDLHLVTDAIFHFDAVRDGRIAASQNMLSHLAELRTARKSTTGSPPNFKILELGHIEVDSADLDESIALVELHVSECTRLSDRGLGGLSTRCLKLAKLYCAGVAGITDAGVGYLTREPSLDHARGDKLRVLDLSRCCAVSDGAVDALARSCPTLEEVNVGCCLLLTDRATKTLCDHCPSIKSLGLARCRRMTDASACLVADALWLEALDVSHNPRLTDAATEVLAVELMGLTALDLSGCVGLTDAALAVLRYHATNLVKLNVVDCIGFSHHALDLLQHANQHLELLRTVDDVDDAAKPQWVPNSEEPPPAPRSGAPPPPPAA</sequence>
<evidence type="ECO:0000256" key="1">
    <source>
        <dbReference type="SAM" id="Coils"/>
    </source>
</evidence>
<dbReference type="InterPro" id="IPR002048">
    <property type="entry name" value="EF_hand_dom"/>
</dbReference>
<dbReference type="InterPro" id="IPR006553">
    <property type="entry name" value="Leu-rich_rpt_Cys-con_subtyp"/>
</dbReference>
<dbReference type="SMART" id="SM00367">
    <property type="entry name" value="LRR_CC"/>
    <property type="match status" value="12"/>
</dbReference>
<proteinExistence type="predicted"/>
<feature type="region of interest" description="Disordered" evidence="2">
    <location>
        <begin position="518"/>
        <end position="556"/>
    </location>
</feature>
<feature type="compositionally biased region" description="Low complexity" evidence="2">
    <location>
        <begin position="541"/>
        <end position="556"/>
    </location>
</feature>
<dbReference type="InterPro" id="IPR057207">
    <property type="entry name" value="FBXL15_LRR"/>
</dbReference>
<feature type="region of interest" description="Disordered" evidence="2">
    <location>
        <begin position="478"/>
        <end position="498"/>
    </location>
</feature>
<feature type="region of interest" description="Disordered" evidence="2">
    <location>
        <begin position="2683"/>
        <end position="2709"/>
    </location>
</feature>
<dbReference type="Proteomes" id="UP001363151">
    <property type="component" value="Unassembled WGS sequence"/>
</dbReference>
<accession>A0ABR1GEF9</accession>
<evidence type="ECO:0008006" key="7">
    <source>
        <dbReference type="Google" id="ProtNLM"/>
    </source>
</evidence>
<dbReference type="InterPro" id="IPR025697">
    <property type="entry name" value="CLU_dom"/>
</dbReference>
<dbReference type="Pfam" id="PF13236">
    <property type="entry name" value="CLU"/>
    <property type="match status" value="1"/>
</dbReference>
<dbReference type="Pfam" id="PF13516">
    <property type="entry name" value="LRR_6"/>
    <property type="match status" value="1"/>
</dbReference>
<comment type="caution">
    <text evidence="5">The sequence shown here is derived from an EMBL/GenBank/DDBJ whole genome shotgun (WGS) entry which is preliminary data.</text>
</comment>
<dbReference type="Gene3D" id="2.60.120.200">
    <property type="match status" value="1"/>
</dbReference>
<dbReference type="PROSITE" id="PS51823">
    <property type="entry name" value="CLU"/>
    <property type="match status" value="1"/>
</dbReference>
<dbReference type="SUPFAM" id="SSF52047">
    <property type="entry name" value="RNI-like"/>
    <property type="match status" value="2"/>
</dbReference>
<dbReference type="PANTHER" id="PTHR13318">
    <property type="entry name" value="PARTNER OF PAIRED, ISOFORM B-RELATED"/>
    <property type="match status" value="1"/>
</dbReference>
<protein>
    <recommendedName>
        <fullName evidence="7">Calmodulin</fullName>
    </recommendedName>
</protein>
<dbReference type="PROSITE" id="PS50222">
    <property type="entry name" value="EF_HAND_2"/>
    <property type="match status" value="1"/>
</dbReference>
<dbReference type="InterPro" id="IPR013320">
    <property type="entry name" value="ConA-like_dom_sf"/>
</dbReference>
<keyword evidence="6" id="KW-1185">Reference proteome</keyword>
<evidence type="ECO:0000259" key="4">
    <source>
        <dbReference type="PROSITE" id="PS51823"/>
    </source>
</evidence>
<name>A0ABR1GEF9_AURAN</name>
<feature type="region of interest" description="Disordered" evidence="2">
    <location>
        <begin position="1850"/>
        <end position="1899"/>
    </location>
</feature>
<evidence type="ECO:0000313" key="6">
    <source>
        <dbReference type="Proteomes" id="UP001363151"/>
    </source>
</evidence>
<evidence type="ECO:0000259" key="3">
    <source>
        <dbReference type="PROSITE" id="PS50222"/>
    </source>
</evidence>
<feature type="domain" description="EF-hand" evidence="3">
    <location>
        <begin position="164"/>
        <end position="199"/>
    </location>
</feature>
<dbReference type="InterPro" id="IPR001611">
    <property type="entry name" value="Leu-rich_rpt"/>
</dbReference>
<evidence type="ECO:0000256" key="2">
    <source>
        <dbReference type="SAM" id="MobiDB-lite"/>
    </source>
</evidence>
<reference evidence="5 6" key="1">
    <citation type="submission" date="2024-03" db="EMBL/GenBank/DDBJ databases">
        <title>Aureococcus anophagefferens CCMP1851 and Kratosvirus quantuckense: Draft genome of a second virus-susceptible host strain in the model system.</title>
        <authorList>
            <person name="Chase E."/>
            <person name="Truchon A.R."/>
            <person name="Schepens W."/>
            <person name="Wilhelm S.W."/>
        </authorList>
    </citation>
    <scope>NUCLEOTIDE SEQUENCE [LARGE SCALE GENOMIC DNA]</scope>
    <source>
        <strain evidence="5 6">CCMP1851</strain>
    </source>
</reference>
<dbReference type="PANTHER" id="PTHR13318:SF247">
    <property type="entry name" value="GH16156P"/>
    <property type="match status" value="1"/>
</dbReference>
<dbReference type="SUPFAM" id="SSF49899">
    <property type="entry name" value="Concanavalin A-like lectins/glucanases"/>
    <property type="match status" value="1"/>
</dbReference>
<feature type="compositionally biased region" description="Low complexity" evidence="2">
    <location>
        <begin position="1859"/>
        <end position="1868"/>
    </location>
</feature>
<feature type="coiled-coil region" evidence="1">
    <location>
        <begin position="30"/>
        <end position="57"/>
    </location>
</feature>
<dbReference type="InterPro" id="IPR018247">
    <property type="entry name" value="EF_Hand_1_Ca_BS"/>
</dbReference>
<organism evidence="5 6">
    <name type="scientific">Aureococcus anophagefferens</name>
    <name type="common">Harmful bloom alga</name>
    <dbReference type="NCBI Taxonomy" id="44056"/>
    <lineage>
        <taxon>Eukaryota</taxon>
        <taxon>Sar</taxon>
        <taxon>Stramenopiles</taxon>
        <taxon>Ochrophyta</taxon>
        <taxon>Pelagophyceae</taxon>
        <taxon>Pelagomonadales</taxon>
        <taxon>Pelagomonadaceae</taxon>
        <taxon>Aureococcus</taxon>
    </lineage>
</organism>
<dbReference type="Gene3D" id="3.80.10.10">
    <property type="entry name" value="Ribonuclease Inhibitor"/>
    <property type="match status" value="3"/>
</dbReference>
<dbReference type="InterPro" id="IPR033646">
    <property type="entry name" value="CLU-central"/>
</dbReference>
<dbReference type="InterPro" id="IPR032675">
    <property type="entry name" value="LRR_dom_sf"/>
</dbReference>
<feature type="compositionally biased region" description="Basic and acidic residues" evidence="2">
    <location>
        <begin position="519"/>
        <end position="537"/>
    </location>
</feature>
<dbReference type="Pfam" id="PF25372">
    <property type="entry name" value="DUF7885"/>
    <property type="match status" value="2"/>
</dbReference>
<dbReference type="EMBL" id="JBBJCI010000029">
    <property type="protein sequence ID" value="KAK7254419.1"/>
    <property type="molecule type" value="Genomic_DNA"/>
</dbReference>
<feature type="compositionally biased region" description="Pro residues" evidence="2">
    <location>
        <begin position="2692"/>
        <end position="2709"/>
    </location>
</feature>
<dbReference type="Pfam" id="PF12807">
    <property type="entry name" value="eIF3_p135"/>
    <property type="match status" value="1"/>
</dbReference>
<feature type="compositionally biased region" description="Basic residues" evidence="2">
    <location>
        <begin position="1869"/>
        <end position="1887"/>
    </location>
</feature>
<dbReference type="PROSITE" id="PS00018">
    <property type="entry name" value="EF_HAND_1"/>
    <property type="match status" value="1"/>
</dbReference>
<evidence type="ECO:0000313" key="5">
    <source>
        <dbReference type="EMBL" id="KAK7254419.1"/>
    </source>
</evidence>
<keyword evidence="1" id="KW-0175">Coiled coil</keyword>